<feature type="compositionally biased region" description="Low complexity" evidence="4">
    <location>
        <begin position="171"/>
        <end position="187"/>
    </location>
</feature>
<dbReference type="PROSITE" id="PS51257">
    <property type="entry name" value="PROKAR_LIPOPROTEIN"/>
    <property type="match status" value="1"/>
</dbReference>
<evidence type="ECO:0000256" key="3">
    <source>
        <dbReference type="ARBA" id="ARBA00022801"/>
    </source>
</evidence>
<name>A0A7S8FCV4_9BACT</name>
<feature type="domain" description="MurNAc-LAA" evidence="5">
    <location>
        <begin position="267"/>
        <end position="418"/>
    </location>
</feature>
<evidence type="ECO:0000259" key="5">
    <source>
        <dbReference type="SMART" id="SM00646"/>
    </source>
</evidence>
<dbReference type="GO" id="GO:0030288">
    <property type="term" value="C:outer membrane-bounded periplasmic space"/>
    <property type="evidence" value="ECO:0007669"/>
    <property type="project" value="TreeGrafter"/>
</dbReference>
<dbReference type="GO" id="GO:0008745">
    <property type="term" value="F:N-acetylmuramoyl-L-alanine amidase activity"/>
    <property type="evidence" value="ECO:0007669"/>
    <property type="project" value="UniProtKB-EC"/>
</dbReference>
<dbReference type="FunFam" id="3.40.630.40:FF:000005">
    <property type="entry name" value="N-acetylmuramoyl-L-alanine amidase (AmiA)"/>
    <property type="match status" value="1"/>
</dbReference>
<gene>
    <name evidence="6" type="ORF">Nkreftii_001264</name>
</gene>
<dbReference type="AlphaFoldDB" id="A0A7S8FCV4"/>
<dbReference type="EC" id="3.5.1.28" evidence="2"/>
<evidence type="ECO:0000256" key="4">
    <source>
        <dbReference type="SAM" id="MobiDB-lite"/>
    </source>
</evidence>
<dbReference type="PANTHER" id="PTHR30404">
    <property type="entry name" value="N-ACETYLMURAMOYL-L-ALANINE AMIDASE"/>
    <property type="match status" value="1"/>
</dbReference>
<dbReference type="GO" id="GO:0009253">
    <property type="term" value="P:peptidoglycan catabolic process"/>
    <property type="evidence" value="ECO:0007669"/>
    <property type="project" value="InterPro"/>
</dbReference>
<dbReference type="InterPro" id="IPR050695">
    <property type="entry name" value="N-acetylmuramoyl_amidase_3"/>
</dbReference>
<proteinExistence type="predicted"/>
<feature type="compositionally biased region" description="Polar residues" evidence="4">
    <location>
        <begin position="190"/>
        <end position="206"/>
    </location>
</feature>
<protein>
    <recommendedName>
        <fullName evidence="2">N-acetylmuramoyl-L-alanine amidase</fullName>
        <ecNumber evidence="2">3.5.1.28</ecNumber>
    </recommendedName>
</protein>
<feature type="region of interest" description="Disordered" evidence="4">
    <location>
        <begin position="171"/>
        <end position="221"/>
    </location>
</feature>
<dbReference type="SMART" id="SM00646">
    <property type="entry name" value="Ami_3"/>
    <property type="match status" value="1"/>
</dbReference>
<dbReference type="Gene3D" id="2.60.40.3500">
    <property type="match status" value="1"/>
</dbReference>
<sequence length="425" mass="46878">MKSMRNCVSRLMSAGPLPFFLSCVILAFSADALLMQAAWSGTQDHRHSNLSPSSQKSRVKGRAASLAPTTVINLRAMSSSRGTRLVLDLDRQPEVTEQQADNPRRMIIALPNTLLSQTARTQVEDGTVPFPFVITQITHAVAVSLPTTAFRTYKQFTLSDPPRLVIDVVPSLEQSPSSSEEAQPTPQRVDPTSTQPTQPRAKSHTTIVIDPGHGGKDPGAIGLRRTAEKDITLKIALRLKELLHKRPDVRVLMTRDRDVFLELEERAKFANSHGADLFVSIHVNSHPSRLVKGLEVYHFGEAKDQRALEVAARENGTPISSTGVGWQFLVADLLTTKKIEASLELAWNAKEAMVTKMNGPYDVTDHGVKTAPFYVLRFTSMPSILAEVAFISNPDEEVLLRKPTFINDVAQSLYQGILSFLVNNK</sequence>
<dbReference type="InterPro" id="IPR002508">
    <property type="entry name" value="MurNAc-LAA_cat"/>
</dbReference>
<dbReference type="Proteomes" id="UP000593737">
    <property type="component" value="Chromosome"/>
</dbReference>
<accession>A0A7S8FCV4</accession>
<dbReference type="EMBL" id="CP047423">
    <property type="protein sequence ID" value="QPD03490.1"/>
    <property type="molecule type" value="Genomic_DNA"/>
</dbReference>
<dbReference type="KEGG" id="nkf:Nkreftii_001264"/>
<evidence type="ECO:0000256" key="2">
    <source>
        <dbReference type="ARBA" id="ARBA00011901"/>
    </source>
</evidence>
<comment type="catalytic activity">
    <reaction evidence="1">
        <text>Hydrolyzes the link between N-acetylmuramoyl residues and L-amino acid residues in certain cell-wall glycopeptides.</text>
        <dbReference type="EC" id="3.5.1.28"/>
    </reaction>
</comment>
<dbReference type="SUPFAM" id="SSF53187">
    <property type="entry name" value="Zn-dependent exopeptidases"/>
    <property type="match status" value="1"/>
</dbReference>
<dbReference type="CDD" id="cd02696">
    <property type="entry name" value="MurNAc-LAA"/>
    <property type="match status" value="1"/>
</dbReference>
<evidence type="ECO:0000256" key="1">
    <source>
        <dbReference type="ARBA" id="ARBA00001561"/>
    </source>
</evidence>
<evidence type="ECO:0000313" key="6">
    <source>
        <dbReference type="EMBL" id="QPD03490.1"/>
    </source>
</evidence>
<dbReference type="Gene3D" id="3.40.630.40">
    <property type="entry name" value="Zn-dependent exopeptidases"/>
    <property type="match status" value="1"/>
</dbReference>
<evidence type="ECO:0000313" key="7">
    <source>
        <dbReference type="Proteomes" id="UP000593737"/>
    </source>
</evidence>
<reference evidence="6 7" key="1">
    <citation type="journal article" date="2020" name="ISME J.">
        <title>Enrichment and physiological characterization of a novel comammox Nitrospira indicates ammonium inhibition of complete nitrification.</title>
        <authorList>
            <person name="Sakoula D."/>
            <person name="Koch H."/>
            <person name="Frank J."/>
            <person name="Jetten M.S.M."/>
            <person name="van Kessel M.A.H.J."/>
            <person name="Lucker S."/>
        </authorList>
    </citation>
    <scope>NUCLEOTIDE SEQUENCE [LARGE SCALE GENOMIC DNA]</scope>
    <source>
        <strain evidence="6">Comreactor17</strain>
    </source>
</reference>
<dbReference type="PANTHER" id="PTHR30404:SF0">
    <property type="entry name" value="N-ACETYLMURAMOYL-L-ALANINE AMIDASE AMIC"/>
    <property type="match status" value="1"/>
</dbReference>
<organism evidence="6 7">
    <name type="scientific">Candidatus Nitrospira kreftii</name>
    <dbReference type="NCBI Taxonomy" id="2652173"/>
    <lineage>
        <taxon>Bacteria</taxon>
        <taxon>Pseudomonadati</taxon>
        <taxon>Nitrospirota</taxon>
        <taxon>Nitrospiria</taxon>
        <taxon>Nitrospirales</taxon>
        <taxon>Nitrospiraceae</taxon>
        <taxon>Nitrospira</taxon>
    </lineage>
</organism>
<keyword evidence="3 6" id="KW-0378">Hydrolase</keyword>
<dbReference type="Pfam" id="PF01520">
    <property type="entry name" value="Amidase_3"/>
    <property type="match status" value="1"/>
</dbReference>